<dbReference type="AlphaFoldDB" id="A0A1C4Z649"/>
<sequence>MAELTTDGRWSRAVGVARWSRSVAGVALGVPTAVAEVLFLLVAAVAVVAVSPAPLVRRRLGARIVRYARRIADWERRRLAVTSDEPAPPPIRASGPRVFGYLAARVVPATLAMLTTGLLLVGAVLAVIVVRSFVAGTMTVTGLLLQLLIGTVLLIVNLQAMAGVATLDRALARSLLETSTRDALQRRISELAVSRAGVIAAVDAERQRIERDLHDGLQQHLVALGMLVGRARRTRDPDQARELLTQAHEVTQRAVDELREVAWRVYPAALDHTTLDEVLGMVAQRSTTPVRISYEVPVRPARPVETVLYFVACEAITNATKHASATLITVAIEARDGRIEMRVGDDGTGGADPQGSGLQGIARRVVALDGRFDLDSPPGGPTTVRAELPCG</sequence>
<evidence type="ECO:0000256" key="5">
    <source>
        <dbReference type="ARBA" id="ARBA00022741"/>
    </source>
</evidence>
<evidence type="ECO:0000259" key="10">
    <source>
        <dbReference type="Pfam" id="PF02518"/>
    </source>
</evidence>
<dbReference type="Pfam" id="PF07730">
    <property type="entry name" value="HisKA_3"/>
    <property type="match status" value="1"/>
</dbReference>
<feature type="domain" description="Histidine kinase/HSP90-like ATPase" evidence="10">
    <location>
        <begin position="307"/>
        <end position="389"/>
    </location>
</feature>
<feature type="transmembrane region" description="Helical" evidence="9">
    <location>
        <begin position="106"/>
        <end position="131"/>
    </location>
</feature>
<evidence type="ECO:0000256" key="6">
    <source>
        <dbReference type="ARBA" id="ARBA00022777"/>
    </source>
</evidence>
<keyword evidence="8" id="KW-0902">Two-component regulatory system</keyword>
<dbReference type="InterPro" id="IPR036890">
    <property type="entry name" value="HATPase_C_sf"/>
</dbReference>
<evidence type="ECO:0000313" key="13">
    <source>
        <dbReference type="Proteomes" id="UP000199504"/>
    </source>
</evidence>
<dbReference type="Proteomes" id="UP000199504">
    <property type="component" value="Unassembled WGS sequence"/>
</dbReference>
<name>A0A1C4Z649_9ACTN</name>
<dbReference type="GO" id="GO:0046983">
    <property type="term" value="F:protein dimerization activity"/>
    <property type="evidence" value="ECO:0007669"/>
    <property type="project" value="InterPro"/>
</dbReference>
<evidence type="ECO:0000256" key="3">
    <source>
        <dbReference type="ARBA" id="ARBA00022553"/>
    </source>
</evidence>
<evidence type="ECO:0000256" key="2">
    <source>
        <dbReference type="ARBA" id="ARBA00012438"/>
    </source>
</evidence>
<reference evidence="13" key="1">
    <citation type="submission" date="2016-06" db="EMBL/GenBank/DDBJ databases">
        <authorList>
            <person name="Varghese N."/>
            <person name="Submissions Spin"/>
        </authorList>
    </citation>
    <scope>NUCLEOTIDE SEQUENCE [LARGE SCALE GENOMIC DNA]</scope>
    <source>
        <strain evidence="13">DSM 44830</strain>
    </source>
</reference>
<dbReference type="OrthoDB" id="4198152at2"/>
<keyword evidence="9" id="KW-0812">Transmembrane</keyword>
<keyword evidence="5" id="KW-0547">Nucleotide-binding</keyword>
<keyword evidence="6 12" id="KW-0418">Kinase</keyword>
<dbReference type="PANTHER" id="PTHR24421">
    <property type="entry name" value="NITRATE/NITRITE SENSOR PROTEIN NARX-RELATED"/>
    <property type="match status" value="1"/>
</dbReference>
<dbReference type="InterPro" id="IPR011712">
    <property type="entry name" value="Sig_transdc_His_kin_sub3_dim/P"/>
</dbReference>
<dbReference type="RefSeq" id="WP_091609797.1">
    <property type="nucleotide sequence ID" value="NZ_FMCX01000005.1"/>
</dbReference>
<proteinExistence type="predicted"/>
<accession>A0A1C4Z649</accession>
<feature type="domain" description="Signal transduction histidine kinase subgroup 3 dimerisation and phosphoacceptor" evidence="11">
    <location>
        <begin position="205"/>
        <end position="269"/>
    </location>
</feature>
<keyword evidence="9" id="KW-0472">Membrane</keyword>
<keyword evidence="4" id="KW-0808">Transferase</keyword>
<protein>
    <recommendedName>
        <fullName evidence="2">histidine kinase</fullName>
        <ecNumber evidence="2">2.7.13.3</ecNumber>
    </recommendedName>
</protein>
<keyword evidence="3" id="KW-0597">Phosphoprotein</keyword>
<gene>
    <name evidence="12" type="ORF">GA0070564_105109</name>
</gene>
<evidence type="ECO:0000259" key="11">
    <source>
        <dbReference type="Pfam" id="PF07730"/>
    </source>
</evidence>
<dbReference type="STRING" id="262898.GA0070564_105109"/>
<dbReference type="GO" id="GO:0005524">
    <property type="term" value="F:ATP binding"/>
    <property type="evidence" value="ECO:0007669"/>
    <property type="project" value="UniProtKB-KW"/>
</dbReference>
<dbReference type="Gene3D" id="1.20.5.1930">
    <property type="match status" value="1"/>
</dbReference>
<dbReference type="EC" id="2.7.13.3" evidence="2"/>
<keyword evidence="7" id="KW-0067">ATP-binding</keyword>
<evidence type="ECO:0000256" key="7">
    <source>
        <dbReference type="ARBA" id="ARBA00022840"/>
    </source>
</evidence>
<comment type="catalytic activity">
    <reaction evidence="1">
        <text>ATP + protein L-histidine = ADP + protein N-phospho-L-histidine.</text>
        <dbReference type="EC" id="2.7.13.3"/>
    </reaction>
</comment>
<evidence type="ECO:0000313" key="12">
    <source>
        <dbReference type="EMBL" id="SCF28396.1"/>
    </source>
</evidence>
<dbReference type="GO" id="GO:0000155">
    <property type="term" value="F:phosphorelay sensor kinase activity"/>
    <property type="evidence" value="ECO:0007669"/>
    <property type="project" value="InterPro"/>
</dbReference>
<keyword evidence="13" id="KW-1185">Reference proteome</keyword>
<dbReference type="GO" id="GO:0016020">
    <property type="term" value="C:membrane"/>
    <property type="evidence" value="ECO:0007669"/>
    <property type="project" value="InterPro"/>
</dbReference>
<dbReference type="PANTHER" id="PTHR24421:SF10">
    <property type="entry name" value="NITRATE_NITRITE SENSOR PROTEIN NARQ"/>
    <property type="match status" value="1"/>
</dbReference>
<dbReference type="InterPro" id="IPR003594">
    <property type="entry name" value="HATPase_dom"/>
</dbReference>
<dbReference type="EMBL" id="FMCX01000005">
    <property type="protein sequence ID" value="SCF28396.1"/>
    <property type="molecule type" value="Genomic_DNA"/>
</dbReference>
<feature type="transmembrane region" description="Helical" evidence="9">
    <location>
        <begin position="37"/>
        <end position="56"/>
    </location>
</feature>
<dbReference type="InterPro" id="IPR050482">
    <property type="entry name" value="Sensor_HK_TwoCompSys"/>
</dbReference>
<organism evidence="12 13">
    <name type="scientific">Micromonospora mirobrigensis</name>
    <dbReference type="NCBI Taxonomy" id="262898"/>
    <lineage>
        <taxon>Bacteria</taxon>
        <taxon>Bacillati</taxon>
        <taxon>Actinomycetota</taxon>
        <taxon>Actinomycetes</taxon>
        <taxon>Micromonosporales</taxon>
        <taxon>Micromonosporaceae</taxon>
        <taxon>Micromonospora</taxon>
    </lineage>
</organism>
<evidence type="ECO:0000256" key="8">
    <source>
        <dbReference type="ARBA" id="ARBA00023012"/>
    </source>
</evidence>
<dbReference type="Pfam" id="PF02518">
    <property type="entry name" value="HATPase_c"/>
    <property type="match status" value="1"/>
</dbReference>
<keyword evidence="9" id="KW-1133">Transmembrane helix</keyword>
<evidence type="ECO:0000256" key="9">
    <source>
        <dbReference type="SAM" id="Phobius"/>
    </source>
</evidence>
<dbReference type="Gene3D" id="3.30.565.10">
    <property type="entry name" value="Histidine kinase-like ATPase, C-terminal domain"/>
    <property type="match status" value="1"/>
</dbReference>
<dbReference type="CDD" id="cd16917">
    <property type="entry name" value="HATPase_UhpB-NarQ-NarX-like"/>
    <property type="match status" value="1"/>
</dbReference>
<feature type="transmembrane region" description="Helical" evidence="9">
    <location>
        <begin position="143"/>
        <end position="167"/>
    </location>
</feature>
<evidence type="ECO:0000256" key="4">
    <source>
        <dbReference type="ARBA" id="ARBA00022679"/>
    </source>
</evidence>
<evidence type="ECO:0000256" key="1">
    <source>
        <dbReference type="ARBA" id="ARBA00000085"/>
    </source>
</evidence>
<dbReference type="SUPFAM" id="SSF55874">
    <property type="entry name" value="ATPase domain of HSP90 chaperone/DNA topoisomerase II/histidine kinase"/>
    <property type="match status" value="1"/>
</dbReference>